<dbReference type="PANTHER" id="PTHR10544">
    <property type="entry name" value="60S RIBOSOMAL PROTEIN L28"/>
    <property type="match status" value="1"/>
</dbReference>
<dbReference type="Proteomes" id="UP001521116">
    <property type="component" value="Unassembled WGS sequence"/>
</dbReference>
<organism evidence="6 7">
    <name type="scientific">Neofusicoccum ribis</name>
    <dbReference type="NCBI Taxonomy" id="45134"/>
    <lineage>
        <taxon>Eukaryota</taxon>
        <taxon>Fungi</taxon>
        <taxon>Dikarya</taxon>
        <taxon>Ascomycota</taxon>
        <taxon>Pezizomycotina</taxon>
        <taxon>Dothideomycetes</taxon>
        <taxon>Dothideomycetes incertae sedis</taxon>
        <taxon>Botryosphaeriales</taxon>
        <taxon>Botryosphaeriaceae</taxon>
        <taxon>Neofusicoccum</taxon>
    </lineage>
</organism>
<comment type="similarity">
    <text evidence="1">Belongs to the eukaryotic ribosomal protein eL28 family.</text>
</comment>
<dbReference type="EMBL" id="JAJVDC020000180">
    <property type="protein sequence ID" value="KAL1619912.1"/>
    <property type="molecule type" value="Genomic_DNA"/>
</dbReference>
<comment type="caution">
    <text evidence="6">The sequence shown here is derived from an EMBL/GenBank/DDBJ whole genome shotgun (WGS) entry which is preliminary data.</text>
</comment>
<reference evidence="6 7" key="1">
    <citation type="submission" date="2024-02" db="EMBL/GenBank/DDBJ databases">
        <title>De novo assembly and annotation of 12 fungi associated with fruit tree decline syndrome in Ontario, Canada.</title>
        <authorList>
            <person name="Sulman M."/>
            <person name="Ellouze W."/>
            <person name="Ilyukhin E."/>
        </authorList>
    </citation>
    <scope>NUCLEOTIDE SEQUENCE [LARGE SCALE GENOMIC DNA]</scope>
    <source>
        <strain evidence="6 7">M1-105</strain>
    </source>
</reference>
<feature type="region of interest" description="Disordered" evidence="4">
    <location>
        <begin position="129"/>
        <end position="157"/>
    </location>
</feature>
<evidence type="ECO:0000256" key="2">
    <source>
        <dbReference type="ARBA" id="ARBA00022980"/>
    </source>
</evidence>
<feature type="domain" description="Ribosomal eL28/Mak16" evidence="5">
    <location>
        <begin position="9"/>
        <end position="132"/>
    </location>
</feature>
<evidence type="ECO:0000313" key="7">
    <source>
        <dbReference type="Proteomes" id="UP001521116"/>
    </source>
</evidence>
<accession>A0ABR3SGE5</accession>
<evidence type="ECO:0000259" key="5">
    <source>
        <dbReference type="Pfam" id="PF01778"/>
    </source>
</evidence>
<dbReference type="Pfam" id="PF01778">
    <property type="entry name" value="Ribosomal_L28e"/>
    <property type="match status" value="1"/>
</dbReference>
<evidence type="ECO:0000313" key="6">
    <source>
        <dbReference type="EMBL" id="KAL1619912.1"/>
    </source>
</evidence>
<proteinExistence type="inferred from homology"/>
<keyword evidence="2" id="KW-0689">Ribosomal protein</keyword>
<name>A0ABR3SGE5_9PEZI</name>
<dbReference type="InterPro" id="IPR002672">
    <property type="entry name" value="Ribosomal_eL28"/>
</dbReference>
<gene>
    <name evidence="6" type="ORF">SLS56_009929</name>
</gene>
<evidence type="ECO:0000256" key="3">
    <source>
        <dbReference type="ARBA" id="ARBA00023274"/>
    </source>
</evidence>
<dbReference type="InterPro" id="IPR029004">
    <property type="entry name" value="Ribosomal_eL28/Mak16"/>
</dbReference>
<evidence type="ECO:0000256" key="4">
    <source>
        <dbReference type="SAM" id="MobiDB-lite"/>
    </source>
</evidence>
<keyword evidence="3" id="KW-0687">Ribonucleoprotein</keyword>
<keyword evidence="7" id="KW-1185">Reference proteome</keyword>
<dbReference type="Gene3D" id="3.30.390.110">
    <property type="match status" value="1"/>
</dbReference>
<protein>
    <recommendedName>
        <fullName evidence="5">Ribosomal eL28/Mak16 domain-containing protein</fullName>
    </recommendedName>
</protein>
<sequence length="157" mass="17432">MVQNVSADLIWEVTRNTSAFLLKRREAGGVQFSRDPLNLTNKHARKVRLLYEGFVNDKAYGIQPSENGGVEFTIKKANKYNKPAASLQKTTFGPSTSSRKVYKNIINSTVKRHYRADLQKEAVARASAIKKSQKPVKVQKASKPRGKKALAAAAKSE</sequence>
<evidence type="ECO:0000256" key="1">
    <source>
        <dbReference type="ARBA" id="ARBA00007926"/>
    </source>
</evidence>